<name>A0A8H7DBM1_9AGAR</name>
<dbReference type="InterPro" id="IPR024983">
    <property type="entry name" value="CHAT_dom"/>
</dbReference>
<comment type="caution">
    <text evidence="2">The sequence shown here is derived from an EMBL/GenBank/DDBJ whole genome shotgun (WGS) entry which is preliminary data.</text>
</comment>
<reference evidence="2" key="1">
    <citation type="submission" date="2020-05" db="EMBL/GenBank/DDBJ databases">
        <title>Mycena genomes resolve the evolution of fungal bioluminescence.</title>
        <authorList>
            <person name="Tsai I.J."/>
        </authorList>
    </citation>
    <scope>NUCLEOTIDE SEQUENCE</scope>
    <source>
        <strain evidence="2">CCC161011</strain>
    </source>
</reference>
<accession>A0A8H7DBM1</accession>
<proteinExistence type="predicted"/>
<organism evidence="2 3">
    <name type="scientific">Mycena venus</name>
    <dbReference type="NCBI Taxonomy" id="2733690"/>
    <lineage>
        <taxon>Eukaryota</taxon>
        <taxon>Fungi</taxon>
        <taxon>Dikarya</taxon>
        <taxon>Basidiomycota</taxon>
        <taxon>Agaricomycotina</taxon>
        <taxon>Agaricomycetes</taxon>
        <taxon>Agaricomycetidae</taxon>
        <taxon>Agaricales</taxon>
        <taxon>Marasmiineae</taxon>
        <taxon>Mycenaceae</taxon>
        <taxon>Mycena</taxon>
    </lineage>
</organism>
<gene>
    <name evidence="2" type="ORF">MVEN_00278600</name>
</gene>
<dbReference type="OrthoDB" id="9991317at2759"/>
<dbReference type="AlphaFoldDB" id="A0A8H7DBM1"/>
<evidence type="ECO:0000313" key="2">
    <source>
        <dbReference type="EMBL" id="KAF7369489.1"/>
    </source>
</evidence>
<dbReference type="Pfam" id="PF12770">
    <property type="entry name" value="CHAT"/>
    <property type="match status" value="1"/>
</dbReference>
<protein>
    <submittedName>
        <fullName evidence="2">CHAT domain-containing protein</fullName>
    </submittedName>
</protein>
<evidence type="ECO:0000313" key="3">
    <source>
        <dbReference type="Proteomes" id="UP000620124"/>
    </source>
</evidence>
<dbReference type="EMBL" id="JACAZI010000002">
    <property type="protein sequence ID" value="KAF7369489.1"/>
    <property type="molecule type" value="Genomic_DNA"/>
</dbReference>
<sequence length="155" mass="17077">MHFSCHGTQDLENPLDSGLILADGRLKVSKVMSPPEVNSALVVKNSMSIAFLSACETAKGDKDSPDEAMHLAATLLFSGFRGVVATMWIMNDLDGPKIADAFYEYLFKDCDPHSNPPVVPDLTQAAKALHFAVAKLRQEPDISFRRWVPFIHYGL</sequence>
<keyword evidence="3" id="KW-1185">Reference proteome</keyword>
<feature type="domain" description="CHAT" evidence="1">
    <location>
        <begin position="2"/>
        <end position="154"/>
    </location>
</feature>
<dbReference type="Proteomes" id="UP000620124">
    <property type="component" value="Unassembled WGS sequence"/>
</dbReference>
<evidence type="ECO:0000259" key="1">
    <source>
        <dbReference type="Pfam" id="PF12770"/>
    </source>
</evidence>